<dbReference type="SUPFAM" id="SSF51735">
    <property type="entry name" value="NAD(P)-binding Rossmann-fold domains"/>
    <property type="match status" value="1"/>
</dbReference>
<reference evidence="3" key="1">
    <citation type="submission" date="2022-10" db="EMBL/GenBank/DDBJ databases">
        <title>The WGS of Solirubrobacter ginsenosidimutans DSM 21036.</title>
        <authorList>
            <person name="Jiang Z."/>
        </authorList>
    </citation>
    <scope>NUCLEOTIDE SEQUENCE</scope>
    <source>
        <strain evidence="3">DSM 21036</strain>
    </source>
</reference>
<keyword evidence="4" id="KW-1185">Reference proteome</keyword>
<dbReference type="NCBIfam" id="NF009466">
    <property type="entry name" value="PRK12826.1-2"/>
    <property type="match status" value="1"/>
</dbReference>
<dbReference type="PANTHER" id="PTHR42760">
    <property type="entry name" value="SHORT-CHAIN DEHYDROGENASES/REDUCTASES FAMILY MEMBER"/>
    <property type="match status" value="1"/>
</dbReference>
<dbReference type="PRINTS" id="PR00080">
    <property type="entry name" value="SDRFAMILY"/>
</dbReference>
<keyword evidence="2" id="KW-0560">Oxidoreductase</keyword>
<dbReference type="Proteomes" id="UP001149140">
    <property type="component" value="Unassembled WGS sequence"/>
</dbReference>
<dbReference type="PANTHER" id="PTHR42760:SF133">
    <property type="entry name" value="3-OXOACYL-[ACYL-CARRIER-PROTEIN] REDUCTASE"/>
    <property type="match status" value="1"/>
</dbReference>
<evidence type="ECO:0000256" key="2">
    <source>
        <dbReference type="ARBA" id="ARBA00023002"/>
    </source>
</evidence>
<comment type="caution">
    <text evidence="3">The sequence shown here is derived from an EMBL/GenBank/DDBJ whole genome shotgun (WGS) entry which is preliminary data.</text>
</comment>
<comment type="similarity">
    <text evidence="1">Belongs to the short-chain dehydrogenases/reductases (SDR) family.</text>
</comment>
<evidence type="ECO:0000313" key="4">
    <source>
        <dbReference type="Proteomes" id="UP001149140"/>
    </source>
</evidence>
<dbReference type="CDD" id="cd05233">
    <property type="entry name" value="SDR_c"/>
    <property type="match status" value="1"/>
</dbReference>
<accession>A0A9X3SBB4</accession>
<evidence type="ECO:0000313" key="3">
    <source>
        <dbReference type="EMBL" id="MDA0166843.1"/>
    </source>
</evidence>
<evidence type="ECO:0000256" key="1">
    <source>
        <dbReference type="ARBA" id="ARBA00006484"/>
    </source>
</evidence>
<dbReference type="FunFam" id="3.40.50.720:FF:000084">
    <property type="entry name" value="Short-chain dehydrogenase reductase"/>
    <property type="match status" value="1"/>
</dbReference>
<proteinExistence type="inferred from homology"/>
<dbReference type="InterPro" id="IPR002347">
    <property type="entry name" value="SDR_fam"/>
</dbReference>
<dbReference type="RefSeq" id="WP_270046097.1">
    <property type="nucleotide sequence ID" value="NZ_JAPDOD010000078.1"/>
</dbReference>
<dbReference type="InterPro" id="IPR020904">
    <property type="entry name" value="Sc_DH/Rdtase_CS"/>
</dbReference>
<dbReference type="Gene3D" id="3.40.50.720">
    <property type="entry name" value="NAD(P)-binding Rossmann-like Domain"/>
    <property type="match status" value="1"/>
</dbReference>
<dbReference type="InterPro" id="IPR036291">
    <property type="entry name" value="NAD(P)-bd_dom_sf"/>
</dbReference>
<dbReference type="EMBL" id="JAPDOD010000078">
    <property type="protein sequence ID" value="MDA0166843.1"/>
    <property type="molecule type" value="Genomic_DNA"/>
</dbReference>
<sequence>MKLDGRTALVTGASQGLGKAIALRFASEGAMVVLAARSLERLAETAEDIEAAGGRALAVPTDLREPAAIDALAQRVEAELGGIDVLVSGSGIAGPTAELWNVSPEEWDETIRVNLTGTFLTCRALLPAMVRRRAGSVVVIGSTTGKRPLFGRTPYAASKLALVGLVRTLAAELGPHGVRVNLISPGAVAGPRIEAVIQAQAEAAGTTYEATLAQYAKEAPLGRFVPPEDVAAAAVFLAGDDSHSITGEDLNVSGGLAMY</sequence>
<protein>
    <submittedName>
        <fullName evidence="3">SDR family oxidoreductase</fullName>
    </submittedName>
</protein>
<gene>
    <name evidence="3" type="ORF">OM076_41665</name>
</gene>
<name>A0A9X3SBB4_9ACTN</name>
<dbReference type="PRINTS" id="PR00081">
    <property type="entry name" value="GDHRDH"/>
</dbReference>
<dbReference type="PROSITE" id="PS00061">
    <property type="entry name" value="ADH_SHORT"/>
    <property type="match status" value="1"/>
</dbReference>
<dbReference type="AlphaFoldDB" id="A0A9X3SBB4"/>
<dbReference type="Pfam" id="PF13561">
    <property type="entry name" value="adh_short_C2"/>
    <property type="match status" value="1"/>
</dbReference>
<organism evidence="3 4">
    <name type="scientific">Solirubrobacter ginsenosidimutans</name>
    <dbReference type="NCBI Taxonomy" id="490573"/>
    <lineage>
        <taxon>Bacteria</taxon>
        <taxon>Bacillati</taxon>
        <taxon>Actinomycetota</taxon>
        <taxon>Thermoleophilia</taxon>
        <taxon>Solirubrobacterales</taxon>
        <taxon>Solirubrobacteraceae</taxon>
        <taxon>Solirubrobacter</taxon>
    </lineage>
</organism>
<dbReference type="GO" id="GO:0016616">
    <property type="term" value="F:oxidoreductase activity, acting on the CH-OH group of donors, NAD or NADP as acceptor"/>
    <property type="evidence" value="ECO:0007669"/>
    <property type="project" value="TreeGrafter"/>
</dbReference>